<evidence type="ECO:0000256" key="10">
    <source>
        <dbReference type="SAM" id="MobiDB-lite"/>
    </source>
</evidence>
<comment type="caution">
    <text evidence="12">The sequence shown here is derived from an EMBL/GenBank/DDBJ whole genome shotgun (WGS) entry which is preliminary data.</text>
</comment>
<evidence type="ECO:0000256" key="1">
    <source>
        <dbReference type="ARBA" id="ARBA00022475"/>
    </source>
</evidence>
<dbReference type="GO" id="GO:0005886">
    <property type="term" value="C:plasma membrane"/>
    <property type="evidence" value="ECO:0007669"/>
    <property type="project" value="UniProtKB-SubCell"/>
</dbReference>
<evidence type="ECO:0000256" key="2">
    <source>
        <dbReference type="ARBA" id="ARBA00022519"/>
    </source>
</evidence>
<protein>
    <recommendedName>
        <fullName evidence="8 9">Cell division protein ZipA</fullName>
    </recommendedName>
</protein>
<evidence type="ECO:0000256" key="3">
    <source>
        <dbReference type="ARBA" id="ARBA00022618"/>
    </source>
</evidence>
<evidence type="ECO:0000259" key="11">
    <source>
        <dbReference type="SMART" id="SM00771"/>
    </source>
</evidence>
<keyword evidence="2 8" id="KW-0997">Cell inner membrane</keyword>
<dbReference type="PANTHER" id="PTHR38685:SF1">
    <property type="entry name" value="CELL DIVISION PROTEIN ZIPA"/>
    <property type="match status" value="1"/>
</dbReference>
<comment type="subunit">
    <text evidence="8">Interacts with FtsZ via their C-terminal domains.</text>
</comment>
<accession>A0A369ZUE4</accession>
<feature type="domain" description="ZipA C-terminal FtsZ-binding" evidence="11">
    <location>
        <begin position="180"/>
        <end position="311"/>
    </location>
</feature>
<evidence type="ECO:0000256" key="5">
    <source>
        <dbReference type="ARBA" id="ARBA00022989"/>
    </source>
</evidence>
<dbReference type="PANTHER" id="PTHR38685">
    <property type="entry name" value="CELL DIVISION PROTEIN ZIPA"/>
    <property type="match status" value="1"/>
</dbReference>
<comment type="subcellular location">
    <subcellularLocation>
        <location evidence="8">Cell inner membrane</location>
        <topology evidence="8">Single-pass type I membrane protein</topology>
    </subcellularLocation>
    <text evidence="8">Localizes to the Z ring in an FtsZ-dependent manner.</text>
</comment>
<dbReference type="InterPro" id="IPR007449">
    <property type="entry name" value="ZipA_FtsZ-bd_C"/>
</dbReference>
<dbReference type="SUPFAM" id="SSF64383">
    <property type="entry name" value="Cell-division protein ZipA, C-terminal domain"/>
    <property type="match status" value="1"/>
</dbReference>
<dbReference type="AlphaFoldDB" id="A0A369ZUE4"/>
<feature type="compositionally biased region" description="Polar residues" evidence="10">
    <location>
        <begin position="34"/>
        <end position="53"/>
    </location>
</feature>
<dbReference type="InterPro" id="IPR011919">
    <property type="entry name" value="Cell_div_ZipA"/>
</dbReference>
<dbReference type="GO" id="GO:0032153">
    <property type="term" value="C:cell division site"/>
    <property type="evidence" value="ECO:0007669"/>
    <property type="project" value="UniProtKB-UniRule"/>
</dbReference>
<keyword evidence="7 8" id="KW-0131">Cell cycle</keyword>
<sequence length="312" mass="35638">MELHIIFFILAGLLIAVLIGSSILSNRREKSRIFSNTFSQRPPSSPIHSQQMPSDDRHFDLQEQTQERVNQAEIDIPSSVEIQRDVENSLSEIKIRIPGQEADNNTTPEFIRSEVSTYGQPQQTVYESQPERPIFVNTTEITQKYENDYVDNRVATSPIYEQPVQEVVVDAPTQSEPEIPADIITLYVVSAEGYQFEGEHVVQCLEALGFEYGEYNIFHRHKHLGNNNSPVIFSVANMMQPGVFNLNNLKDFSTIGLVIFMHLPTDGNPQTNLRLMFQSTERLASALNGFVLNDRREIFDENSRIEYLKRVS</sequence>
<dbReference type="Proteomes" id="UP000253945">
    <property type="component" value="Unassembled WGS sequence"/>
</dbReference>
<dbReference type="RefSeq" id="WP_111353237.1">
    <property type="nucleotide sequence ID" value="NZ_QEQF01000001.1"/>
</dbReference>
<dbReference type="Gene3D" id="3.30.1400.10">
    <property type="entry name" value="ZipA, C-terminal FtsZ-binding domain"/>
    <property type="match status" value="1"/>
</dbReference>
<feature type="transmembrane region" description="Helical" evidence="8">
    <location>
        <begin position="6"/>
        <end position="24"/>
    </location>
</feature>
<dbReference type="STRING" id="736.B0184_07520"/>
<keyword evidence="5 8" id="KW-1133">Transmembrane helix</keyword>
<comment type="function">
    <text evidence="8 9">Essential cell division protein that stabilizes the FtsZ protofilaments by cross-linking them and that serves as a cytoplasmic membrane anchor for the Z ring. Also required for the recruitment to the septal ring of downstream cell division proteins.</text>
</comment>
<name>A0A369ZUE4_9PAST</name>
<evidence type="ECO:0000256" key="7">
    <source>
        <dbReference type="ARBA" id="ARBA00023306"/>
    </source>
</evidence>
<comment type="similarity">
    <text evidence="8 9">Belongs to the ZipA family.</text>
</comment>
<feature type="region of interest" description="Disordered" evidence="10">
    <location>
        <begin position="34"/>
        <end position="55"/>
    </location>
</feature>
<reference evidence="12 13" key="1">
    <citation type="submission" date="2018-05" db="EMBL/GenBank/DDBJ databases">
        <title>Draft Genome Sequences for a Diverse set of 7 Haemophilus Species.</title>
        <authorList>
            <person name="Nichols M."/>
            <person name="Topaz N."/>
            <person name="Wang X."/>
            <person name="Wang X."/>
            <person name="Boxrud D."/>
        </authorList>
    </citation>
    <scope>NUCLEOTIDE SEQUENCE [LARGE SCALE GENOMIC DNA]</scope>
    <source>
        <strain evidence="12 13">C2014016342</strain>
    </source>
</reference>
<evidence type="ECO:0000256" key="4">
    <source>
        <dbReference type="ARBA" id="ARBA00022692"/>
    </source>
</evidence>
<gene>
    <name evidence="8" type="primary">zipA</name>
    <name evidence="12" type="ORF">DPV92_00870</name>
</gene>
<dbReference type="GO" id="GO:0043093">
    <property type="term" value="P:FtsZ-dependent cytokinesis"/>
    <property type="evidence" value="ECO:0007669"/>
    <property type="project" value="UniProtKB-UniRule"/>
</dbReference>
<dbReference type="SMART" id="SM00771">
    <property type="entry name" value="ZipA_C"/>
    <property type="match status" value="1"/>
</dbReference>
<organism evidence="12 13">
    <name type="scientific">Haemophilus paraphrohaemolyticus</name>
    <dbReference type="NCBI Taxonomy" id="736"/>
    <lineage>
        <taxon>Bacteria</taxon>
        <taxon>Pseudomonadati</taxon>
        <taxon>Pseudomonadota</taxon>
        <taxon>Gammaproteobacteria</taxon>
        <taxon>Pasteurellales</taxon>
        <taxon>Pasteurellaceae</taxon>
        <taxon>Haemophilus</taxon>
    </lineage>
</organism>
<dbReference type="GO" id="GO:0000917">
    <property type="term" value="P:division septum assembly"/>
    <property type="evidence" value="ECO:0007669"/>
    <property type="project" value="TreeGrafter"/>
</dbReference>
<keyword evidence="1 8" id="KW-1003">Cell membrane</keyword>
<keyword evidence="13" id="KW-1185">Reference proteome</keyword>
<dbReference type="Pfam" id="PF04354">
    <property type="entry name" value="ZipA_C"/>
    <property type="match status" value="1"/>
</dbReference>
<evidence type="ECO:0000313" key="13">
    <source>
        <dbReference type="Proteomes" id="UP000253945"/>
    </source>
</evidence>
<dbReference type="InterPro" id="IPR036765">
    <property type="entry name" value="ZipA_FtsZ-bd_C_sf"/>
</dbReference>
<dbReference type="NCBIfam" id="TIGR02205">
    <property type="entry name" value="septum_zipA"/>
    <property type="match status" value="1"/>
</dbReference>
<dbReference type="HAMAP" id="MF_00509">
    <property type="entry name" value="ZipA"/>
    <property type="match status" value="1"/>
</dbReference>
<keyword evidence="3 8" id="KW-0132">Cell division</keyword>
<evidence type="ECO:0000256" key="6">
    <source>
        <dbReference type="ARBA" id="ARBA00023136"/>
    </source>
</evidence>
<keyword evidence="6 8" id="KW-0472">Membrane</keyword>
<keyword evidence="4 8" id="KW-0812">Transmembrane</keyword>
<dbReference type="EMBL" id="QEQF01000001">
    <property type="protein sequence ID" value="RDF11761.1"/>
    <property type="molecule type" value="Genomic_DNA"/>
</dbReference>
<evidence type="ECO:0000256" key="9">
    <source>
        <dbReference type="RuleBase" id="RU003612"/>
    </source>
</evidence>
<evidence type="ECO:0000256" key="8">
    <source>
        <dbReference type="HAMAP-Rule" id="MF_00509"/>
    </source>
</evidence>
<evidence type="ECO:0000313" key="12">
    <source>
        <dbReference type="EMBL" id="RDF11761.1"/>
    </source>
</evidence>
<proteinExistence type="inferred from homology"/>